<dbReference type="Gene3D" id="3.40.50.1380">
    <property type="entry name" value="Methylglyoxal synthase-like domain"/>
    <property type="match status" value="1"/>
</dbReference>
<dbReference type="InterPro" id="IPR005479">
    <property type="entry name" value="CPAse_ATP-bd"/>
</dbReference>
<name>A0A4W5KDH1_9TELE</name>
<feature type="domain" description="ATP-grasp" evidence="13">
    <location>
        <begin position="497"/>
        <end position="689"/>
    </location>
</feature>
<dbReference type="Pfam" id="PF00117">
    <property type="entry name" value="GATase"/>
    <property type="match status" value="1"/>
</dbReference>
<dbReference type="Gene3D" id="3.40.50.20">
    <property type="match status" value="2"/>
</dbReference>
<dbReference type="Pfam" id="PF00988">
    <property type="entry name" value="CPSase_sm_chain"/>
    <property type="match status" value="1"/>
</dbReference>
<evidence type="ECO:0000259" key="14">
    <source>
        <dbReference type="PROSITE" id="PS51855"/>
    </source>
</evidence>
<evidence type="ECO:0000313" key="15">
    <source>
        <dbReference type="Ensembl" id="ENSHHUP00000014177.1"/>
    </source>
</evidence>
<dbReference type="SUPFAM" id="SSF52021">
    <property type="entry name" value="Carbamoyl phosphate synthetase, small subunit N-terminal domain"/>
    <property type="match status" value="1"/>
</dbReference>
<dbReference type="InterPro" id="IPR011761">
    <property type="entry name" value="ATP-grasp"/>
</dbReference>
<dbReference type="NCBIfam" id="NF009475">
    <property type="entry name" value="PRK12838.1"/>
    <property type="match status" value="1"/>
</dbReference>
<dbReference type="PRINTS" id="PR00099">
    <property type="entry name" value="CPSGATASE"/>
</dbReference>
<dbReference type="CDD" id="cd01744">
    <property type="entry name" value="GATase1_CPSase"/>
    <property type="match status" value="1"/>
</dbReference>
<comment type="pathway">
    <text evidence="2">Pyrimidine metabolism; UMP biosynthesis via de novo pathway; (S)-dihydroorotate from bicarbonate: step 3/3.</text>
</comment>
<dbReference type="Gene3D" id="1.10.1030.10">
    <property type="entry name" value="Carbamoyl-phosphate synthetase, large subunit oligomerisation domain"/>
    <property type="match status" value="1"/>
</dbReference>
<reference evidence="15" key="3">
    <citation type="submission" date="2025-09" db="UniProtKB">
        <authorList>
            <consortium name="Ensembl"/>
        </authorList>
    </citation>
    <scope>IDENTIFICATION</scope>
</reference>
<dbReference type="PROSITE" id="PS00867">
    <property type="entry name" value="CPSASE_2"/>
    <property type="match status" value="2"/>
</dbReference>
<dbReference type="Gene3D" id="3.40.50.880">
    <property type="match status" value="1"/>
</dbReference>
<dbReference type="PRINTS" id="PR00098">
    <property type="entry name" value="CPSASE"/>
</dbReference>
<accession>A0A4W5KDH1</accession>
<dbReference type="SUPFAM" id="SSF52317">
    <property type="entry name" value="Class I glutamine amidotransferase-like"/>
    <property type="match status" value="1"/>
</dbReference>
<comment type="catalytic activity">
    <reaction evidence="10">
        <text>(S)-dihydroorotate + H2O = N-carbamoyl-L-aspartate + H(+)</text>
        <dbReference type="Rhea" id="RHEA:24296"/>
        <dbReference type="ChEBI" id="CHEBI:15377"/>
        <dbReference type="ChEBI" id="CHEBI:15378"/>
        <dbReference type="ChEBI" id="CHEBI:30864"/>
        <dbReference type="ChEBI" id="CHEBI:32814"/>
        <dbReference type="EC" id="3.5.2.3"/>
    </reaction>
</comment>
<dbReference type="FunFam" id="3.40.50.20:FF:000002">
    <property type="entry name" value="Carbamoyl-phosphate synthase large chain"/>
    <property type="match status" value="1"/>
</dbReference>
<dbReference type="PRINTS" id="PR00096">
    <property type="entry name" value="GATASE"/>
</dbReference>
<dbReference type="InterPro" id="IPR013815">
    <property type="entry name" value="ATP_grasp_subdomain_1"/>
</dbReference>
<dbReference type="FunFam" id="3.40.50.880:FF:000006">
    <property type="entry name" value="Carbamoyl-phosphate synthase 1, mitochondrial"/>
    <property type="match status" value="1"/>
</dbReference>
<reference evidence="15" key="2">
    <citation type="submission" date="2025-08" db="UniProtKB">
        <authorList>
            <consortium name="Ensembl"/>
        </authorList>
    </citation>
    <scope>IDENTIFICATION</scope>
</reference>
<dbReference type="SUPFAM" id="SSF52440">
    <property type="entry name" value="PreATP-grasp domain"/>
    <property type="match status" value="2"/>
</dbReference>
<dbReference type="InterPro" id="IPR017926">
    <property type="entry name" value="GATASE"/>
</dbReference>
<keyword evidence="3" id="KW-0597">Phosphoprotein</keyword>
<dbReference type="SMART" id="SM01096">
    <property type="entry name" value="CPSase_L_D3"/>
    <property type="match status" value="1"/>
</dbReference>
<dbReference type="InterPro" id="IPR058047">
    <property type="entry name" value="CPSase_preATP-grasp"/>
</dbReference>
<sequence length="1379" mass="152597">MATLILEDGTTFKGRLFGASASVSGEVVFQTGMVGYPEALTDPSYTCQILTLTYPLQGNYGIPQDEEGDFGLSKWFESSKIHAAALIVGEVSQNPSHWSSAMSLHQWLKEQGIPGLEGVDTRRLTKKIREKGTMLGKLVVDGTPEANVPFDNPDQRNLVKEVSMKVPITAVDCGIKYNQIRCLCQRGACVTVVPWDHPLDSTDFDGLFISNGPGDPQFCTATIDNVRKVVCVDNPKPVFGICLGNQLLSLAIGAKTYKMKYGNRGHNQPCIHKGTDRCFITSQNHGFAVDPLTLPQGWDVLFTNANDQTSEGIVHNTKHLFSVQFHPEHMAGPTDLVSLFDVFLDTVRDHKEGKKHLTYPGSTNPEEFVRPRKVLILGSGGLSIGQAGEFDYSGSQAIKALKEENIQTVLINPNIATVQTSKGLADKVYFLPLTLEYVTQVIKNERPDGVLLTFGGQTALNCGVQLTKKGVLKKYAVRVLGTPVASIEMTEDRKIFVEKMEEINEHVAPSEAAVSVEQAVAAAERIGYPVLVRSAFALGGLGSGFANNREELTSLVTSAFAHTSQVLVDKSLKGWKEIEYEVVRDAYDNCITVCNMENIDPLGIHTGESIVVAPSQTLNDYEYNMLRNTAIKVIRHLGIVGECNIQYALNPESEQYYIIEVNARLSRSSALASKATGYPLAYVAAKLGLGIPLPVLKNSVTNQTTANFEPSLDYCVVKVPRWDLSKFLRVSTKIGSSMKSVGEVMAIGRSFEEAFQKALRMVDENCVGFDHTIKPVSDEELQTPTDKRIFVLAAALRAGYTVDRLYDLTKIDRWFLHKMKNITDHEKVLESYNQDESAMPLEVMRKAKQLGFSDKQIALAVTELAVRKLRRDWSILPVVKQIDTVAAEWPAHTNYLYLTYNGTESDLGFGDPHVIVIGSGVYRIGSSVEFDWCAVGCIMELRKMGYKTIMVNYNPETVSTDYDMCDRLYFDEISFEVVMDIYEMENPEGVILSMGGQLPNNIAMSLHRQQCRILGTSPEFIDSAENRFKFSRMLDTIGISQPLWKELTEIEFCETAGYPCLVRPSYVLSGAAMNVAYTDSDLEKYLSSAVAVSKEYPVVISKFIQEAKEIDVDAVACDGVVMAIAVSEHVENAGVHSGDATLVTPPQDINQKTMERIKMIVHAIGQELQVTGPFNLQLIAKLKVIECNVRVSRSFPFVSKTLRVDLVALATRVIMGEKMEPVGLMKGVGIVGVKVPQFSFSRLAGADVVLGVEMTSTGEVACFGENRYEAYLKAMLSTGFKIPKKNILLSIGSYKVMAVDWPFGEEESDCPNKDKQRNILEYLEDHHFDMVINLSMRNSGGRRLSSFVTKGYRTRRMAIDYSVPLIIDIKCTKLFVQVG</sequence>
<dbReference type="PROSITE" id="PS50975">
    <property type="entry name" value="ATP_GRASP"/>
    <property type="match status" value="2"/>
</dbReference>
<keyword evidence="5" id="KW-0677">Repeat</keyword>
<evidence type="ECO:0000256" key="8">
    <source>
        <dbReference type="ARBA" id="ARBA00022840"/>
    </source>
</evidence>
<evidence type="ECO:0000256" key="10">
    <source>
        <dbReference type="ARBA" id="ARBA00048492"/>
    </source>
</evidence>
<dbReference type="Pfam" id="PF02142">
    <property type="entry name" value="MGS"/>
    <property type="match status" value="1"/>
</dbReference>
<dbReference type="PRINTS" id="PR00097">
    <property type="entry name" value="ANTSNTHASEII"/>
</dbReference>
<dbReference type="FunFam" id="3.30.1490.20:FF:000001">
    <property type="entry name" value="Carbamoyl-phosphate synthase large chain"/>
    <property type="match status" value="1"/>
</dbReference>
<dbReference type="PROSITE" id="PS51273">
    <property type="entry name" value="GATASE_TYPE_1"/>
    <property type="match status" value="1"/>
</dbReference>
<dbReference type="Pfam" id="PF02787">
    <property type="entry name" value="CPSase_L_D3"/>
    <property type="match status" value="1"/>
</dbReference>
<keyword evidence="16" id="KW-1185">Reference proteome</keyword>
<dbReference type="InterPro" id="IPR005480">
    <property type="entry name" value="CPSase_lsu_oligo"/>
</dbReference>
<dbReference type="FunFam" id="3.50.30.20:FF:000002">
    <property type="entry name" value="Carbamoyl-phosphate synthase 1, mitochondrial"/>
    <property type="match status" value="1"/>
</dbReference>
<dbReference type="InterPro" id="IPR036897">
    <property type="entry name" value="CarbamoylP_synth_lsu_oligo_sf"/>
</dbReference>
<dbReference type="InterPro" id="IPR006274">
    <property type="entry name" value="CarbamoylP_synth_ssu"/>
</dbReference>
<comment type="catalytic activity">
    <reaction evidence="9">
        <text>hydrogencarbonate + NH4(+) + 2 ATP = carbamoyl phosphate + 2 ADP + phosphate + 2 H(+)</text>
        <dbReference type="Rhea" id="RHEA:18029"/>
        <dbReference type="ChEBI" id="CHEBI:15378"/>
        <dbReference type="ChEBI" id="CHEBI:17544"/>
        <dbReference type="ChEBI" id="CHEBI:28938"/>
        <dbReference type="ChEBI" id="CHEBI:30616"/>
        <dbReference type="ChEBI" id="CHEBI:43474"/>
        <dbReference type="ChEBI" id="CHEBI:58228"/>
        <dbReference type="ChEBI" id="CHEBI:456216"/>
        <dbReference type="EC" id="6.3.4.16"/>
    </reaction>
</comment>
<dbReference type="FunFam" id="3.40.50.20:FF:000011">
    <property type="entry name" value="CAD protein-like isoform X1"/>
    <property type="match status" value="1"/>
</dbReference>
<dbReference type="InterPro" id="IPR005483">
    <property type="entry name" value="CPSase_dom"/>
</dbReference>
<dbReference type="GO" id="GO:0005524">
    <property type="term" value="F:ATP binding"/>
    <property type="evidence" value="ECO:0007669"/>
    <property type="project" value="UniProtKB-UniRule"/>
</dbReference>
<dbReference type="Ensembl" id="ENSHHUT00000014649.1">
    <property type="protein sequence ID" value="ENSHHUP00000014177.1"/>
    <property type="gene ID" value="ENSHHUG00000005728.1"/>
</dbReference>
<dbReference type="GO" id="GO:0006207">
    <property type="term" value="P:'de novo' pyrimidine nucleobase biosynthetic process"/>
    <property type="evidence" value="ECO:0007669"/>
    <property type="project" value="InterPro"/>
</dbReference>
<dbReference type="NCBIfam" id="NF003671">
    <property type="entry name" value="PRK05294.1"/>
    <property type="match status" value="1"/>
</dbReference>
<protein>
    <submittedName>
        <fullName evidence="15">Carbamoyl-phosphate synthetase 2, aspartate transcarbamylase, and dihydroorotase</fullName>
    </submittedName>
</protein>
<dbReference type="SUPFAM" id="SSF48108">
    <property type="entry name" value="Carbamoyl phosphate synthetase, large subunit connection domain"/>
    <property type="match status" value="1"/>
</dbReference>
<evidence type="ECO:0000313" key="16">
    <source>
        <dbReference type="Proteomes" id="UP000314982"/>
    </source>
</evidence>
<evidence type="ECO:0000256" key="1">
    <source>
        <dbReference type="ARBA" id="ARBA00001947"/>
    </source>
</evidence>
<dbReference type="FunFam" id="3.30.470.20:FF:000004">
    <property type="entry name" value="Carbamoyl-phosphate synthase (glutamine-hydrolyzing)"/>
    <property type="match status" value="1"/>
</dbReference>
<dbReference type="GO" id="GO:0004088">
    <property type="term" value="F:carbamoyl-phosphate synthase (glutamine-hydrolyzing) activity"/>
    <property type="evidence" value="ECO:0007669"/>
    <property type="project" value="UniProtKB-EC"/>
</dbReference>
<dbReference type="PROSITE" id="PS00866">
    <property type="entry name" value="CPSASE_1"/>
    <property type="match status" value="2"/>
</dbReference>
<comment type="catalytic activity">
    <reaction evidence="11">
        <text>hydrogencarbonate + L-glutamine + 2 ATP + H2O = carbamoyl phosphate + L-glutamate + 2 ADP + phosphate + 2 H(+)</text>
        <dbReference type="Rhea" id="RHEA:18633"/>
        <dbReference type="ChEBI" id="CHEBI:15377"/>
        <dbReference type="ChEBI" id="CHEBI:15378"/>
        <dbReference type="ChEBI" id="CHEBI:17544"/>
        <dbReference type="ChEBI" id="CHEBI:29985"/>
        <dbReference type="ChEBI" id="CHEBI:30616"/>
        <dbReference type="ChEBI" id="CHEBI:43474"/>
        <dbReference type="ChEBI" id="CHEBI:58228"/>
        <dbReference type="ChEBI" id="CHEBI:58359"/>
        <dbReference type="ChEBI" id="CHEBI:456216"/>
        <dbReference type="EC" id="6.3.5.5"/>
    </reaction>
</comment>
<dbReference type="SUPFAM" id="SSF56059">
    <property type="entry name" value="Glutathione synthetase ATP-binding domain-like"/>
    <property type="match status" value="2"/>
</dbReference>
<dbReference type="InterPro" id="IPR036914">
    <property type="entry name" value="MGS-like_dom_sf"/>
</dbReference>
<dbReference type="NCBIfam" id="TIGR01368">
    <property type="entry name" value="CPSaseIIsmall"/>
    <property type="match status" value="1"/>
</dbReference>
<evidence type="ECO:0000259" key="13">
    <source>
        <dbReference type="PROSITE" id="PS50975"/>
    </source>
</evidence>
<organism evidence="15 16">
    <name type="scientific">Hucho hucho</name>
    <name type="common">huchen</name>
    <dbReference type="NCBI Taxonomy" id="62062"/>
    <lineage>
        <taxon>Eukaryota</taxon>
        <taxon>Metazoa</taxon>
        <taxon>Chordata</taxon>
        <taxon>Craniata</taxon>
        <taxon>Vertebrata</taxon>
        <taxon>Euteleostomi</taxon>
        <taxon>Actinopterygii</taxon>
        <taxon>Neopterygii</taxon>
        <taxon>Teleostei</taxon>
        <taxon>Protacanthopterygii</taxon>
        <taxon>Salmoniformes</taxon>
        <taxon>Salmonidae</taxon>
        <taxon>Salmoninae</taxon>
        <taxon>Hucho</taxon>
    </lineage>
</organism>
<evidence type="ECO:0000256" key="4">
    <source>
        <dbReference type="ARBA" id="ARBA00022598"/>
    </source>
</evidence>
<dbReference type="Gene3D" id="3.30.1490.20">
    <property type="entry name" value="ATP-grasp fold, A domain"/>
    <property type="match status" value="1"/>
</dbReference>
<dbReference type="GeneTree" id="ENSGT00940000157241"/>
<dbReference type="GO" id="GO:0005951">
    <property type="term" value="C:carbamoyl-phosphate synthase complex"/>
    <property type="evidence" value="ECO:0007669"/>
    <property type="project" value="TreeGrafter"/>
</dbReference>
<feature type="domain" description="MGS-like" evidence="14">
    <location>
        <begin position="1266"/>
        <end position="1379"/>
    </location>
</feature>
<evidence type="ECO:0000256" key="3">
    <source>
        <dbReference type="ARBA" id="ARBA00022553"/>
    </source>
</evidence>
<evidence type="ECO:0000256" key="2">
    <source>
        <dbReference type="ARBA" id="ARBA00004880"/>
    </source>
</evidence>
<evidence type="ECO:0000256" key="9">
    <source>
        <dbReference type="ARBA" id="ARBA00047359"/>
    </source>
</evidence>
<feature type="domain" description="ATP-grasp" evidence="13">
    <location>
        <begin position="1031"/>
        <end position="1215"/>
    </location>
</feature>
<dbReference type="SUPFAM" id="SSF52335">
    <property type="entry name" value="Methylglyoxal synthase-like"/>
    <property type="match status" value="1"/>
</dbReference>
<evidence type="ECO:0000256" key="12">
    <source>
        <dbReference type="PROSITE-ProRule" id="PRU00409"/>
    </source>
</evidence>
<dbReference type="PANTHER" id="PTHR11405:SF5">
    <property type="entry name" value="CAD PROTEIN"/>
    <property type="match status" value="1"/>
</dbReference>
<evidence type="ECO:0000256" key="6">
    <source>
        <dbReference type="ARBA" id="ARBA00022741"/>
    </source>
</evidence>
<dbReference type="InterPro" id="IPR002474">
    <property type="entry name" value="CarbamoylP_synth_ssu_N"/>
</dbReference>
<dbReference type="InterPro" id="IPR011607">
    <property type="entry name" value="MGS-like_dom"/>
</dbReference>
<proteinExistence type="inferred from homology"/>
<keyword evidence="8 12" id="KW-0067">ATP-binding</keyword>
<evidence type="ECO:0000256" key="11">
    <source>
        <dbReference type="ARBA" id="ARBA00048816"/>
    </source>
</evidence>
<dbReference type="InterPro" id="IPR016185">
    <property type="entry name" value="PreATP-grasp_dom_sf"/>
</dbReference>
<dbReference type="GO" id="GO:0004087">
    <property type="term" value="F:carbamoyl-phosphate synthase (ammonia) activity"/>
    <property type="evidence" value="ECO:0007669"/>
    <property type="project" value="UniProtKB-EC"/>
</dbReference>
<dbReference type="NCBIfam" id="TIGR01369">
    <property type="entry name" value="CPSaseII_lrg"/>
    <property type="match status" value="1"/>
</dbReference>
<dbReference type="GO" id="GO:0006541">
    <property type="term" value="P:glutamine metabolic process"/>
    <property type="evidence" value="ECO:0007669"/>
    <property type="project" value="InterPro"/>
</dbReference>
<dbReference type="Pfam" id="PF02786">
    <property type="entry name" value="CPSase_L_D2"/>
    <property type="match status" value="2"/>
</dbReference>
<dbReference type="InterPro" id="IPR036480">
    <property type="entry name" value="CarbP_synth_ssu_N_sf"/>
</dbReference>
<dbReference type="PROSITE" id="PS51855">
    <property type="entry name" value="MGS"/>
    <property type="match status" value="1"/>
</dbReference>
<dbReference type="Proteomes" id="UP000314982">
    <property type="component" value="Unassembled WGS sequence"/>
</dbReference>
<keyword evidence="4" id="KW-0436">Ligase</keyword>
<evidence type="ECO:0000256" key="7">
    <source>
        <dbReference type="ARBA" id="ARBA00022833"/>
    </source>
</evidence>
<dbReference type="GO" id="GO:0004151">
    <property type="term" value="F:dihydroorotase activity"/>
    <property type="evidence" value="ECO:0007669"/>
    <property type="project" value="UniProtKB-EC"/>
</dbReference>
<dbReference type="NCBIfam" id="NF009455">
    <property type="entry name" value="PRK12815.1"/>
    <property type="match status" value="1"/>
</dbReference>
<dbReference type="GO" id="GO:0046872">
    <property type="term" value="F:metal ion binding"/>
    <property type="evidence" value="ECO:0007669"/>
    <property type="project" value="InterPro"/>
</dbReference>
<dbReference type="SMART" id="SM01097">
    <property type="entry name" value="CPSase_sm_chain"/>
    <property type="match status" value="1"/>
</dbReference>
<dbReference type="InterPro" id="IPR006275">
    <property type="entry name" value="CPSase_lsu"/>
</dbReference>
<dbReference type="FunFam" id="1.10.1030.10:FF:000001">
    <property type="entry name" value="Carbamoyl-phosphate synthase large chain"/>
    <property type="match status" value="1"/>
</dbReference>
<dbReference type="PANTHER" id="PTHR11405">
    <property type="entry name" value="CARBAMOYLTRANSFERASE FAMILY MEMBER"/>
    <property type="match status" value="1"/>
</dbReference>
<dbReference type="Gene3D" id="3.50.30.20">
    <property type="entry name" value="Carbamoyl-phosphate synthase small subunit, N-terminal domain"/>
    <property type="match status" value="1"/>
</dbReference>
<dbReference type="Pfam" id="PF25596">
    <property type="entry name" value="CPSase_L_D1"/>
    <property type="match status" value="2"/>
</dbReference>
<reference evidence="16" key="1">
    <citation type="submission" date="2018-06" db="EMBL/GenBank/DDBJ databases">
        <title>Genome assembly of Danube salmon.</title>
        <authorList>
            <person name="Macqueen D.J."/>
            <person name="Gundappa M.K."/>
        </authorList>
    </citation>
    <scope>NUCLEOTIDE SEQUENCE [LARGE SCALE GENOMIC DNA]</scope>
</reference>
<comment type="cofactor">
    <cofactor evidence="1">
        <name>Zn(2+)</name>
        <dbReference type="ChEBI" id="CHEBI:29105"/>
    </cofactor>
</comment>
<evidence type="ECO:0000256" key="5">
    <source>
        <dbReference type="ARBA" id="ARBA00022737"/>
    </source>
</evidence>
<dbReference type="FunFam" id="3.30.470.20:FF:000001">
    <property type="entry name" value="Carbamoyl-phosphate synthase large chain"/>
    <property type="match status" value="1"/>
</dbReference>
<keyword evidence="6 12" id="KW-0547">Nucleotide-binding</keyword>
<dbReference type="GO" id="GO:0006526">
    <property type="term" value="P:L-arginine biosynthetic process"/>
    <property type="evidence" value="ECO:0007669"/>
    <property type="project" value="TreeGrafter"/>
</dbReference>
<dbReference type="InterPro" id="IPR035686">
    <property type="entry name" value="CPSase_GATase1"/>
</dbReference>
<dbReference type="HAMAP" id="MF_01209">
    <property type="entry name" value="CPSase_S_chain"/>
    <property type="match status" value="1"/>
</dbReference>
<dbReference type="InterPro" id="IPR029062">
    <property type="entry name" value="Class_I_gatase-like"/>
</dbReference>
<dbReference type="Gene3D" id="3.30.470.20">
    <property type="entry name" value="ATP-grasp fold, B domain"/>
    <property type="match status" value="2"/>
</dbReference>
<keyword evidence="7" id="KW-0862">Zinc</keyword>